<dbReference type="PANTHER" id="PTHR43689:SF9">
    <property type="entry name" value="LYSOPHOSPHOLIPASE BODYGUARD 3-RELATED"/>
    <property type="match status" value="1"/>
</dbReference>
<evidence type="ECO:0000313" key="2">
    <source>
        <dbReference type="Proteomes" id="UP001419268"/>
    </source>
</evidence>
<accession>A0AAP0LDZ4</accession>
<evidence type="ECO:0000313" key="1">
    <source>
        <dbReference type="EMBL" id="KAK9167249.1"/>
    </source>
</evidence>
<name>A0AAP0LDZ4_9MAGN</name>
<organism evidence="1 2">
    <name type="scientific">Stephania cephalantha</name>
    <dbReference type="NCBI Taxonomy" id="152367"/>
    <lineage>
        <taxon>Eukaryota</taxon>
        <taxon>Viridiplantae</taxon>
        <taxon>Streptophyta</taxon>
        <taxon>Embryophyta</taxon>
        <taxon>Tracheophyta</taxon>
        <taxon>Spermatophyta</taxon>
        <taxon>Magnoliopsida</taxon>
        <taxon>Ranunculales</taxon>
        <taxon>Menispermaceae</taxon>
        <taxon>Menispermoideae</taxon>
        <taxon>Cissampelideae</taxon>
        <taxon>Stephania</taxon>
    </lineage>
</organism>
<comment type="caution">
    <text evidence="1">The sequence shown here is derived from an EMBL/GenBank/DDBJ whole genome shotgun (WGS) entry which is preliminary data.</text>
</comment>
<dbReference type="Gene3D" id="3.40.50.1820">
    <property type="entry name" value="alpha/beta hydrolase"/>
    <property type="match status" value="1"/>
</dbReference>
<proteinExistence type="predicted"/>
<gene>
    <name evidence="1" type="ORF">Scep_002440</name>
</gene>
<protein>
    <submittedName>
        <fullName evidence="1">Uncharacterized protein</fullName>
    </submittedName>
</protein>
<dbReference type="AlphaFoldDB" id="A0AAP0LDZ4"/>
<keyword evidence="2" id="KW-1185">Reference proteome</keyword>
<dbReference type="EMBL" id="JBBNAG010000001">
    <property type="protein sequence ID" value="KAK9167249.1"/>
    <property type="molecule type" value="Genomic_DNA"/>
</dbReference>
<dbReference type="Proteomes" id="UP001419268">
    <property type="component" value="Unassembled WGS sequence"/>
</dbReference>
<reference evidence="1 2" key="1">
    <citation type="submission" date="2024-01" db="EMBL/GenBank/DDBJ databases">
        <title>Genome assemblies of Stephania.</title>
        <authorList>
            <person name="Yang L."/>
        </authorList>
    </citation>
    <scope>NUCLEOTIDE SEQUENCE [LARGE SCALE GENOMIC DNA]</scope>
    <source>
        <strain evidence="1">JXDWG</strain>
        <tissue evidence="1">Leaf</tissue>
    </source>
</reference>
<sequence length="157" mass="17606">MRPCMACWYAHVSRTICFLISKNHRLWEFLIKLFTMNRVPTFLVDGLCSTHNAAWHTLHNVVCGSAGKLEGYLDGIQDRSTTVGSCKVNVFHGQDDEVVPVKCSYVLQLKIPQARVNVINSNDHITIIVGRAATELEEMWMRSSSAPVTQDKIGNDS</sequence>
<dbReference type="PANTHER" id="PTHR43689">
    <property type="entry name" value="HYDROLASE"/>
    <property type="match status" value="1"/>
</dbReference>
<dbReference type="SUPFAM" id="SSF53474">
    <property type="entry name" value="alpha/beta-Hydrolases"/>
    <property type="match status" value="1"/>
</dbReference>
<dbReference type="InterPro" id="IPR029058">
    <property type="entry name" value="AB_hydrolase_fold"/>
</dbReference>